<dbReference type="EMBL" id="PVTE01000012">
    <property type="protein sequence ID" value="PRY36498.1"/>
    <property type="molecule type" value="Genomic_DNA"/>
</dbReference>
<dbReference type="InterPro" id="IPR025345">
    <property type="entry name" value="DUF4249"/>
</dbReference>
<dbReference type="AlphaFoldDB" id="A0A2T0SSX2"/>
<name>A0A2T0SSX2_9BACT</name>
<dbReference type="PROSITE" id="PS51257">
    <property type="entry name" value="PROKAR_LIPOPROTEIN"/>
    <property type="match status" value="1"/>
</dbReference>
<dbReference type="Pfam" id="PF14054">
    <property type="entry name" value="DUF4249"/>
    <property type="match status" value="1"/>
</dbReference>
<accession>A0A2T0SSX2</accession>
<keyword evidence="2" id="KW-1185">Reference proteome</keyword>
<proteinExistence type="predicted"/>
<evidence type="ECO:0000313" key="2">
    <source>
        <dbReference type="Proteomes" id="UP000238375"/>
    </source>
</evidence>
<organism evidence="1 2">
    <name type="scientific">Spirosoma oryzae</name>
    <dbReference type="NCBI Taxonomy" id="1469603"/>
    <lineage>
        <taxon>Bacteria</taxon>
        <taxon>Pseudomonadati</taxon>
        <taxon>Bacteroidota</taxon>
        <taxon>Cytophagia</taxon>
        <taxon>Cytophagales</taxon>
        <taxon>Cytophagaceae</taxon>
        <taxon>Spirosoma</taxon>
    </lineage>
</organism>
<gene>
    <name evidence="1" type="ORF">CLV58_11288</name>
</gene>
<protein>
    <submittedName>
        <fullName evidence="1">Uncharacterized protein DUF4249</fullName>
    </submittedName>
</protein>
<dbReference type="RefSeq" id="WP_106138700.1">
    <property type="nucleotide sequence ID" value="NZ_PVTE01000012.1"/>
</dbReference>
<sequence length="317" mass="35049">MKPIHVLYAVLLGSLLIGCGNLRQEVEPKGITQQPEAIVVACFISPQDSVLAARVTRSSPVLGVNGQIGGDIVDAVVVLSDGSQSVRLRPARYNTNYGYPTTYFRASASSLPILVGKTYTLTVQTTDGRSVKATCTVPDAVPVEQITVDSSITTDFGERRKEYHARLRWRDPAGQPNFYRVAGNNEYKERGSIYNPATKTYRDTLFRRTGEWYFDGGSLSADVSRDGQLMTSTRARLPPFSYSRINGVWVSTPPSGRLDGYLLNVDENYYRYHDGVARQNEVRDNPFAEPVPIPTNIQGGLGCFGAYNRSTLTLYLK</sequence>
<evidence type="ECO:0000313" key="1">
    <source>
        <dbReference type="EMBL" id="PRY36498.1"/>
    </source>
</evidence>
<dbReference type="Proteomes" id="UP000238375">
    <property type="component" value="Unassembled WGS sequence"/>
</dbReference>
<reference evidence="1 2" key="1">
    <citation type="submission" date="2018-03" db="EMBL/GenBank/DDBJ databases">
        <title>Genomic Encyclopedia of Archaeal and Bacterial Type Strains, Phase II (KMG-II): from individual species to whole genera.</title>
        <authorList>
            <person name="Goeker M."/>
        </authorList>
    </citation>
    <scope>NUCLEOTIDE SEQUENCE [LARGE SCALE GENOMIC DNA]</scope>
    <source>
        <strain evidence="1 2">DSM 28354</strain>
    </source>
</reference>
<dbReference type="OrthoDB" id="1115009at2"/>
<comment type="caution">
    <text evidence="1">The sequence shown here is derived from an EMBL/GenBank/DDBJ whole genome shotgun (WGS) entry which is preliminary data.</text>
</comment>